<dbReference type="Pfam" id="PF00248">
    <property type="entry name" value="Aldo_ket_red"/>
    <property type="match status" value="1"/>
</dbReference>
<dbReference type="EMBL" id="VOHS01000004">
    <property type="protein sequence ID" value="TWW01402.1"/>
    <property type="molecule type" value="Genomic_DNA"/>
</dbReference>
<dbReference type="PANTHER" id="PTHR43364:SF4">
    <property type="entry name" value="NAD(P)-LINKED OXIDOREDUCTASE SUPERFAMILY PROTEIN"/>
    <property type="match status" value="1"/>
</dbReference>
<proteinExistence type="predicted"/>
<dbReference type="InterPro" id="IPR023210">
    <property type="entry name" value="NADP_OxRdtase_dom"/>
</dbReference>
<dbReference type="Gene3D" id="3.20.20.100">
    <property type="entry name" value="NADP-dependent oxidoreductase domain"/>
    <property type="match status" value="1"/>
</dbReference>
<keyword evidence="4" id="KW-1185">Reference proteome</keyword>
<dbReference type="OrthoDB" id="9773828at2"/>
<accession>A0A5C6LX74</accession>
<dbReference type="RefSeq" id="WP_146304137.1">
    <property type="nucleotide sequence ID" value="NZ_VOHS01000004.1"/>
</dbReference>
<protein>
    <submittedName>
        <fullName evidence="3">Aldo/keto reductase</fullName>
    </submittedName>
</protein>
<gene>
    <name evidence="3" type="ORF">FEF09_05205</name>
</gene>
<reference evidence="3 4" key="1">
    <citation type="submission" date="2019-08" db="EMBL/GenBank/DDBJ databases">
        <title>Whole genome sequencing of chitin degrading bacteria Chitinophaga pinensis YS16.</title>
        <authorList>
            <person name="Singh R.P."/>
            <person name="Manchanda G."/>
            <person name="Maurya I.K."/>
            <person name="Joshi N.K."/>
            <person name="Srivastava A.K."/>
        </authorList>
    </citation>
    <scope>NUCLEOTIDE SEQUENCE [LARGE SCALE GENOMIC DNA]</scope>
    <source>
        <strain evidence="3 4">YS-16</strain>
    </source>
</reference>
<evidence type="ECO:0000313" key="3">
    <source>
        <dbReference type="EMBL" id="TWW01402.1"/>
    </source>
</evidence>
<dbReference type="AlphaFoldDB" id="A0A5C6LX74"/>
<evidence type="ECO:0000256" key="1">
    <source>
        <dbReference type="ARBA" id="ARBA00023002"/>
    </source>
</evidence>
<dbReference type="GO" id="GO:0005829">
    <property type="term" value="C:cytosol"/>
    <property type="evidence" value="ECO:0007669"/>
    <property type="project" value="UniProtKB-ARBA"/>
</dbReference>
<keyword evidence="1" id="KW-0560">Oxidoreductase</keyword>
<dbReference type="PANTHER" id="PTHR43364">
    <property type="entry name" value="NADH-SPECIFIC METHYLGLYOXAL REDUCTASE-RELATED"/>
    <property type="match status" value="1"/>
</dbReference>
<name>A0A5C6LX74_9BACT</name>
<dbReference type="FunFam" id="3.20.20.100:FF:000004">
    <property type="entry name" value="Oxidoreductase, aldo/keto reductase"/>
    <property type="match status" value="1"/>
</dbReference>
<dbReference type="InterPro" id="IPR050523">
    <property type="entry name" value="AKR_Detox_Biosynth"/>
</dbReference>
<dbReference type="CDD" id="cd19091">
    <property type="entry name" value="AKR_PsAKR"/>
    <property type="match status" value="1"/>
</dbReference>
<evidence type="ECO:0000259" key="2">
    <source>
        <dbReference type="Pfam" id="PF00248"/>
    </source>
</evidence>
<dbReference type="GO" id="GO:0016491">
    <property type="term" value="F:oxidoreductase activity"/>
    <property type="evidence" value="ECO:0007669"/>
    <property type="project" value="UniProtKB-KW"/>
</dbReference>
<dbReference type="Proteomes" id="UP000318815">
    <property type="component" value="Unassembled WGS sequence"/>
</dbReference>
<comment type="caution">
    <text evidence="3">The sequence shown here is derived from an EMBL/GenBank/DDBJ whole genome shotgun (WGS) entry which is preliminary data.</text>
</comment>
<dbReference type="SUPFAM" id="SSF51430">
    <property type="entry name" value="NAD(P)-linked oxidoreductase"/>
    <property type="match status" value="1"/>
</dbReference>
<dbReference type="InterPro" id="IPR036812">
    <property type="entry name" value="NAD(P)_OxRdtase_dom_sf"/>
</dbReference>
<feature type="domain" description="NADP-dependent oxidoreductase" evidence="2">
    <location>
        <begin position="16"/>
        <end position="321"/>
    </location>
</feature>
<evidence type="ECO:0000313" key="4">
    <source>
        <dbReference type="Proteomes" id="UP000318815"/>
    </source>
</evidence>
<organism evidence="3 4">
    <name type="scientific">Chitinophaga pinensis</name>
    <dbReference type="NCBI Taxonomy" id="79329"/>
    <lineage>
        <taxon>Bacteria</taxon>
        <taxon>Pseudomonadati</taxon>
        <taxon>Bacteroidota</taxon>
        <taxon>Chitinophagia</taxon>
        <taxon>Chitinophagales</taxon>
        <taxon>Chitinophagaceae</taxon>
        <taxon>Chitinophaga</taxon>
    </lineage>
</organism>
<sequence>MQYKVLGNSGLIVSTLCLGTMTFGGKGKGVYEMVGTLEQPAVDEQIQRAVDAGVNFIDTANIYAEGRSEELTGQAIRNLGLKRDDLVLATKVCAPAGKGVNDQGLSRKHIMQQVEASLKRLQTDYIDLYQAHNWDPLVPLEETLRAMDDLISSGKVRYIGGSNHMAWYMMKALAVSDKHGLHSYISMQSHYSIATRELERDVIPALLDQKVGLMVWSPLCAGLLSGKYQRNGETTEAGRYHHHSFIPVDTERAFNILDVLHVMAADKGTTVAQLALAWLLHQPAVTSVIIGANKMSQLEDNLGATAVKLTTEELKQLDEVSKLAVEYPGWIAYRRDRG</sequence>